<evidence type="ECO:0000256" key="1">
    <source>
        <dbReference type="SAM" id="Phobius"/>
    </source>
</evidence>
<proteinExistence type="predicted"/>
<evidence type="ECO:0008006" key="4">
    <source>
        <dbReference type="Google" id="ProtNLM"/>
    </source>
</evidence>
<keyword evidence="1" id="KW-1133">Transmembrane helix</keyword>
<evidence type="ECO:0000313" key="2">
    <source>
        <dbReference type="EMBL" id="OGD03485.1"/>
    </source>
</evidence>
<dbReference type="EMBL" id="MEXN01000006">
    <property type="protein sequence ID" value="OGD03485.1"/>
    <property type="molecule type" value="Genomic_DNA"/>
</dbReference>
<keyword evidence="1" id="KW-0812">Transmembrane</keyword>
<comment type="caution">
    <text evidence="2">The sequence shown here is derived from an EMBL/GenBank/DDBJ whole genome shotgun (WGS) entry which is preliminary data.</text>
</comment>
<name>A0A1F4ZB83_9BACT</name>
<feature type="transmembrane region" description="Helical" evidence="1">
    <location>
        <begin position="9"/>
        <end position="27"/>
    </location>
</feature>
<reference evidence="2 3" key="1">
    <citation type="journal article" date="2016" name="Nat. Commun.">
        <title>Thousands of microbial genomes shed light on interconnected biogeochemical processes in an aquifer system.</title>
        <authorList>
            <person name="Anantharaman K."/>
            <person name="Brown C.T."/>
            <person name="Hug L.A."/>
            <person name="Sharon I."/>
            <person name="Castelle C.J."/>
            <person name="Probst A.J."/>
            <person name="Thomas B.C."/>
            <person name="Singh A."/>
            <person name="Wilkins M.J."/>
            <person name="Karaoz U."/>
            <person name="Brodie E.L."/>
            <person name="Williams K.H."/>
            <person name="Hubbard S.S."/>
            <person name="Banfield J.F."/>
        </authorList>
    </citation>
    <scope>NUCLEOTIDE SEQUENCE [LARGE SCALE GENOMIC DNA]</scope>
</reference>
<dbReference type="AlphaFoldDB" id="A0A1F4ZB83"/>
<dbReference type="STRING" id="1797259.A2989_02555"/>
<accession>A0A1F4ZB83</accession>
<evidence type="ECO:0000313" key="3">
    <source>
        <dbReference type="Proteomes" id="UP000177080"/>
    </source>
</evidence>
<sequence length="94" mass="10697">MNHIHKSRLLPISIFINVALLLGQFVLSSVRSSQGQLVWSLETRQEFLQNQNKELQSQIYHLSSVQYLSQSAQSRHLVPIRTETITPPSMASLP</sequence>
<keyword evidence="1" id="KW-0472">Membrane</keyword>
<gene>
    <name evidence="2" type="ORF">A2989_02555</name>
</gene>
<dbReference type="Proteomes" id="UP000177080">
    <property type="component" value="Unassembled WGS sequence"/>
</dbReference>
<protein>
    <recommendedName>
        <fullName evidence="4">Cell division protein FtsL</fullName>
    </recommendedName>
</protein>
<organism evidence="2 3">
    <name type="scientific">Candidatus Amesbacteria bacterium RIFCSPLOWO2_01_FULL_48_25</name>
    <dbReference type="NCBI Taxonomy" id="1797259"/>
    <lineage>
        <taxon>Bacteria</taxon>
        <taxon>Candidatus Amesiibacteriota</taxon>
    </lineage>
</organism>